<reference evidence="1 2" key="1">
    <citation type="submission" date="2014-04" db="EMBL/GenBank/DDBJ databases">
        <authorList>
            <consortium name="DOE Joint Genome Institute"/>
            <person name="Kuo A."/>
            <person name="Tarkka M."/>
            <person name="Buscot F."/>
            <person name="Kohler A."/>
            <person name="Nagy L.G."/>
            <person name="Floudas D."/>
            <person name="Copeland A."/>
            <person name="Barry K.W."/>
            <person name="Cichocki N."/>
            <person name="Veneault-Fourrey C."/>
            <person name="LaButti K."/>
            <person name="Lindquist E.A."/>
            <person name="Lipzen A."/>
            <person name="Lundell T."/>
            <person name="Morin E."/>
            <person name="Murat C."/>
            <person name="Sun H."/>
            <person name="Tunlid A."/>
            <person name="Henrissat B."/>
            <person name="Grigoriev I.V."/>
            <person name="Hibbett D.S."/>
            <person name="Martin F."/>
            <person name="Nordberg H.P."/>
            <person name="Cantor M.N."/>
            <person name="Hua S.X."/>
        </authorList>
    </citation>
    <scope>NUCLEOTIDE SEQUENCE [LARGE SCALE GENOMIC DNA]</scope>
    <source>
        <strain evidence="1 2">F 1598</strain>
    </source>
</reference>
<organism evidence="1 2">
    <name type="scientific">Piloderma croceum (strain F 1598)</name>
    <dbReference type="NCBI Taxonomy" id="765440"/>
    <lineage>
        <taxon>Eukaryota</taxon>
        <taxon>Fungi</taxon>
        <taxon>Dikarya</taxon>
        <taxon>Basidiomycota</taxon>
        <taxon>Agaricomycotina</taxon>
        <taxon>Agaricomycetes</taxon>
        <taxon>Agaricomycetidae</taxon>
        <taxon>Atheliales</taxon>
        <taxon>Atheliaceae</taxon>
        <taxon>Piloderma</taxon>
    </lineage>
</organism>
<evidence type="ECO:0000313" key="2">
    <source>
        <dbReference type="Proteomes" id="UP000054166"/>
    </source>
</evidence>
<keyword evidence="2" id="KW-1185">Reference proteome</keyword>
<dbReference type="InParanoid" id="A0A0C3FYP3"/>
<dbReference type="EMBL" id="KN832975">
    <property type="protein sequence ID" value="KIM89310.1"/>
    <property type="molecule type" value="Genomic_DNA"/>
</dbReference>
<dbReference type="HOGENOM" id="CLU_2441637_0_0_1"/>
<reference evidence="2" key="2">
    <citation type="submission" date="2015-01" db="EMBL/GenBank/DDBJ databases">
        <title>Evolutionary Origins and Diversification of the Mycorrhizal Mutualists.</title>
        <authorList>
            <consortium name="DOE Joint Genome Institute"/>
            <consortium name="Mycorrhizal Genomics Consortium"/>
            <person name="Kohler A."/>
            <person name="Kuo A."/>
            <person name="Nagy L.G."/>
            <person name="Floudas D."/>
            <person name="Copeland A."/>
            <person name="Barry K.W."/>
            <person name="Cichocki N."/>
            <person name="Veneault-Fourrey C."/>
            <person name="LaButti K."/>
            <person name="Lindquist E.A."/>
            <person name="Lipzen A."/>
            <person name="Lundell T."/>
            <person name="Morin E."/>
            <person name="Murat C."/>
            <person name="Riley R."/>
            <person name="Ohm R."/>
            <person name="Sun H."/>
            <person name="Tunlid A."/>
            <person name="Henrissat B."/>
            <person name="Grigoriev I.V."/>
            <person name="Hibbett D.S."/>
            <person name="Martin F."/>
        </authorList>
    </citation>
    <scope>NUCLEOTIDE SEQUENCE [LARGE SCALE GENOMIC DNA]</scope>
    <source>
        <strain evidence="2">F 1598</strain>
    </source>
</reference>
<gene>
    <name evidence="1" type="ORF">PILCRDRAFT_813240</name>
</gene>
<sequence>MSGCLRACCSPKFYGSTFVILATVVDNNPRRLAVRNLQMVLRDDPLVELHTKVWAVEGGLSEHENDKMEVDDSTTEGNGINSRCCALGTK</sequence>
<dbReference type="AlphaFoldDB" id="A0A0C3FYP3"/>
<evidence type="ECO:0000313" key="1">
    <source>
        <dbReference type="EMBL" id="KIM89310.1"/>
    </source>
</evidence>
<accession>A0A0C3FYP3</accession>
<protein>
    <submittedName>
        <fullName evidence="1">Uncharacterized protein</fullName>
    </submittedName>
</protein>
<dbReference type="Proteomes" id="UP000054166">
    <property type="component" value="Unassembled WGS sequence"/>
</dbReference>
<proteinExistence type="predicted"/>
<name>A0A0C3FYP3_PILCF</name>